<proteinExistence type="predicted"/>
<organism evidence="1 2">
    <name type="scientific">Lasius niger</name>
    <name type="common">Black garden ant</name>
    <dbReference type="NCBI Taxonomy" id="67767"/>
    <lineage>
        <taxon>Eukaryota</taxon>
        <taxon>Metazoa</taxon>
        <taxon>Ecdysozoa</taxon>
        <taxon>Arthropoda</taxon>
        <taxon>Hexapoda</taxon>
        <taxon>Insecta</taxon>
        <taxon>Pterygota</taxon>
        <taxon>Neoptera</taxon>
        <taxon>Endopterygota</taxon>
        <taxon>Hymenoptera</taxon>
        <taxon>Apocrita</taxon>
        <taxon>Aculeata</taxon>
        <taxon>Formicoidea</taxon>
        <taxon>Formicidae</taxon>
        <taxon>Formicinae</taxon>
        <taxon>Lasius</taxon>
        <taxon>Lasius</taxon>
    </lineage>
</organism>
<reference evidence="1 2" key="1">
    <citation type="submission" date="2015-04" db="EMBL/GenBank/DDBJ databases">
        <title>Lasius niger genome sequencing.</title>
        <authorList>
            <person name="Konorov E.A."/>
            <person name="Nikitin M.A."/>
            <person name="Kirill M.V."/>
            <person name="Chang P."/>
        </authorList>
    </citation>
    <scope>NUCLEOTIDE SEQUENCE [LARGE SCALE GENOMIC DNA]</scope>
    <source>
        <tissue evidence="1">Whole</tissue>
    </source>
</reference>
<evidence type="ECO:0000313" key="1">
    <source>
        <dbReference type="EMBL" id="KMQ81598.1"/>
    </source>
</evidence>
<comment type="caution">
    <text evidence="1">The sequence shown here is derived from an EMBL/GenBank/DDBJ whole genome shotgun (WGS) entry which is preliminary data.</text>
</comment>
<dbReference type="AlphaFoldDB" id="A0A0J7JTJ5"/>
<keyword evidence="2" id="KW-1185">Reference proteome</keyword>
<dbReference type="EMBL" id="LBMM01033674">
    <property type="protein sequence ID" value="KMQ81598.1"/>
    <property type="molecule type" value="Genomic_DNA"/>
</dbReference>
<name>A0A0J7JTJ5_LASNI</name>
<feature type="non-terminal residue" evidence="1">
    <location>
        <position position="1"/>
    </location>
</feature>
<accession>A0A0J7JTJ5</accession>
<dbReference type="Proteomes" id="UP000036403">
    <property type="component" value="Unassembled WGS sequence"/>
</dbReference>
<gene>
    <name evidence="1" type="ORF">RF55_25820</name>
</gene>
<sequence>GHDLDHNIKVEVIEDVSP</sequence>
<evidence type="ECO:0000313" key="2">
    <source>
        <dbReference type="Proteomes" id="UP000036403"/>
    </source>
</evidence>
<dbReference type="PaxDb" id="67767-A0A0J7JTJ5"/>
<protein>
    <submittedName>
        <fullName evidence="1">Uncharacterized protein</fullName>
    </submittedName>
</protein>